<evidence type="ECO:0000256" key="1">
    <source>
        <dbReference type="SAM" id="SignalP"/>
    </source>
</evidence>
<dbReference type="OrthoDB" id="6428838at2759"/>
<protein>
    <submittedName>
        <fullName evidence="2">Uncharacterized protein</fullName>
    </submittedName>
</protein>
<keyword evidence="3" id="KW-1185">Reference proteome</keyword>
<evidence type="ECO:0000313" key="2">
    <source>
        <dbReference type="EMBL" id="GFU05330.1"/>
    </source>
</evidence>
<dbReference type="Proteomes" id="UP000887013">
    <property type="component" value="Unassembled WGS sequence"/>
</dbReference>
<sequence>MLFNLISLFSLIVVIFPYCSSDGDFLECSKQELCGSEEGKRRALQCVFLLSQKDLDVMFEMLNRRYPDTNDMKDIFDEGCKDPSTFKENIDYYFEEKNKLDLSYTEEESGQILSSRACLALMVSECQIKRAMSGLFGR</sequence>
<keyword evidence="1" id="KW-0732">Signal</keyword>
<feature type="chain" id="PRO_5036451436" evidence="1">
    <location>
        <begin position="22"/>
        <end position="138"/>
    </location>
</feature>
<dbReference type="AlphaFoldDB" id="A0A8X6QB39"/>
<dbReference type="EMBL" id="BMAW01077242">
    <property type="protein sequence ID" value="GFU05330.1"/>
    <property type="molecule type" value="Genomic_DNA"/>
</dbReference>
<comment type="caution">
    <text evidence="2">The sequence shown here is derived from an EMBL/GenBank/DDBJ whole genome shotgun (WGS) entry which is preliminary data.</text>
</comment>
<organism evidence="2 3">
    <name type="scientific">Nephila pilipes</name>
    <name type="common">Giant wood spider</name>
    <name type="synonym">Nephila maculata</name>
    <dbReference type="NCBI Taxonomy" id="299642"/>
    <lineage>
        <taxon>Eukaryota</taxon>
        <taxon>Metazoa</taxon>
        <taxon>Ecdysozoa</taxon>
        <taxon>Arthropoda</taxon>
        <taxon>Chelicerata</taxon>
        <taxon>Arachnida</taxon>
        <taxon>Araneae</taxon>
        <taxon>Araneomorphae</taxon>
        <taxon>Entelegynae</taxon>
        <taxon>Araneoidea</taxon>
        <taxon>Nephilidae</taxon>
        <taxon>Nephila</taxon>
    </lineage>
</organism>
<name>A0A8X6QB39_NEPPI</name>
<reference evidence="2" key="1">
    <citation type="submission" date="2020-08" db="EMBL/GenBank/DDBJ databases">
        <title>Multicomponent nature underlies the extraordinary mechanical properties of spider dragline silk.</title>
        <authorList>
            <person name="Kono N."/>
            <person name="Nakamura H."/>
            <person name="Mori M."/>
            <person name="Yoshida Y."/>
            <person name="Ohtoshi R."/>
            <person name="Malay A.D."/>
            <person name="Moran D.A.P."/>
            <person name="Tomita M."/>
            <person name="Numata K."/>
            <person name="Arakawa K."/>
        </authorList>
    </citation>
    <scope>NUCLEOTIDE SEQUENCE</scope>
</reference>
<accession>A0A8X6QB39</accession>
<gene>
    <name evidence="2" type="primary">AVEN_101145_1</name>
    <name evidence="2" type="ORF">NPIL_35961</name>
</gene>
<evidence type="ECO:0000313" key="3">
    <source>
        <dbReference type="Proteomes" id="UP000887013"/>
    </source>
</evidence>
<feature type="signal peptide" evidence="1">
    <location>
        <begin position="1"/>
        <end position="21"/>
    </location>
</feature>
<proteinExistence type="predicted"/>